<evidence type="ECO:0000313" key="3">
    <source>
        <dbReference type="Proteomes" id="UP000805085"/>
    </source>
</evidence>
<dbReference type="Proteomes" id="UP000805085">
    <property type="component" value="Unassembled WGS sequence"/>
</dbReference>
<feature type="signal peptide" evidence="1">
    <location>
        <begin position="1"/>
        <end position="18"/>
    </location>
</feature>
<accession>A0ABX2E4U0</accession>
<evidence type="ECO:0000256" key="1">
    <source>
        <dbReference type="SAM" id="SignalP"/>
    </source>
</evidence>
<keyword evidence="1" id="KW-0732">Signal</keyword>
<organism evidence="2 3">
    <name type="scientific">Winogradskyella litoriviva</name>
    <dbReference type="NCBI Taxonomy" id="1220182"/>
    <lineage>
        <taxon>Bacteria</taxon>
        <taxon>Pseudomonadati</taxon>
        <taxon>Bacteroidota</taxon>
        <taxon>Flavobacteriia</taxon>
        <taxon>Flavobacteriales</taxon>
        <taxon>Flavobacteriaceae</taxon>
        <taxon>Winogradskyella</taxon>
    </lineage>
</organism>
<proteinExistence type="predicted"/>
<gene>
    <name evidence="2" type="ORF">HNV10_05835</name>
</gene>
<evidence type="ECO:0000313" key="2">
    <source>
        <dbReference type="EMBL" id="NRD22751.1"/>
    </source>
</evidence>
<protein>
    <submittedName>
        <fullName evidence="2">Uncharacterized protein</fullName>
    </submittedName>
</protein>
<feature type="chain" id="PRO_5045185755" evidence="1">
    <location>
        <begin position="19"/>
        <end position="187"/>
    </location>
</feature>
<dbReference type="EMBL" id="JABRWQ010000002">
    <property type="protein sequence ID" value="NRD22751.1"/>
    <property type="molecule type" value="Genomic_DNA"/>
</dbReference>
<reference evidence="2 3" key="1">
    <citation type="journal article" date="2015" name="Int. J. Syst. Evol. Microbiol.">
        <title>Winogradskyella litoriviva sp. nov., isolated from coastal seawater.</title>
        <authorList>
            <person name="Nedashkovskaya O.I."/>
            <person name="Kukhlevskiy A.D."/>
            <person name="Zhukova N.V."/>
            <person name="Kim S.J."/>
            <person name="Rhee S.K."/>
            <person name="Mikhailov V.V."/>
        </authorList>
    </citation>
    <scope>NUCLEOTIDE SEQUENCE [LARGE SCALE GENOMIC DNA]</scope>
    <source>
        <strain evidence="2 3">KMM6491</strain>
    </source>
</reference>
<dbReference type="RefSeq" id="WP_173300384.1">
    <property type="nucleotide sequence ID" value="NZ_JABRWQ010000002.1"/>
</dbReference>
<keyword evidence="3" id="KW-1185">Reference proteome</keyword>
<name>A0ABX2E4U0_9FLAO</name>
<sequence>MKPIITTLALIMCLFSFSQNQKNFTFFKIDGTVVKVENRKFKRDHVLLTHTNGDKEKLLYCDFYRYEYDVRKTGISKEYLHKVQEMVVLEDGKKYLLPLIVEGKCNLYDSGSSVPMTVSTYNYYIKREGEKFAIKIGTTNLISKNFKSVALDYFSDCDVMEEKIKKRFNKKRKRLKEIVSFYNDNCQ</sequence>
<comment type="caution">
    <text evidence="2">The sequence shown here is derived from an EMBL/GenBank/DDBJ whole genome shotgun (WGS) entry which is preliminary data.</text>
</comment>